<dbReference type="Gene3D" id="3.40.50.450">
    <property type="match status" value="1"/>
</dbReference>
<dbReference type="Gene3D" id="1.10.10.10">
    <property type="entry name" value="Winged helix-like DNA-binding domain superfamily/Winged helix DNA-binding domain"/>
    <property type="match status" value="1"/>
</dbReference>
<comment type="caution">
    <text evidence="3">The sequence shown here is derived from an EMBL/GenBank/DDBJ whole genome shotgun (WGS) entry which is preliminary data.</text>
</comment>
<protein>
    <submittedName>
        <fullName evidence="3">DNA-processing protein DprA</fullName>
    </submittedName>
</protein>
<name>A0A9D2HG81_9FIRM</name>
<accession>A0A9D2HG81</accession>
<comment type="similarity">
    <text evidence="1">Belongs to the DprA/Smf family.</text>
</comment>
<evidence type="ECO:0000256" key="1">
    <source>
        <dbReference type="ARBA" id="ARBA00006525"/>
    </source>
</evidence>
<dbReference type="InterPro" id="IPR057666">
    <property type="entry name" value="DrpA_SLOG"/>
</dbReference>
<dbReference type="GO" id="GO:0009294">
    <property type="term" value="P:DNA-mediated transformation"/>
    <property type="evidence" value="ECO:0007669"/>
    <property type="project" value="InterPro"/>
</dbReference>
<evidence type="ECO:0000259" key="2">
    <source>
        <dbReference type="Pfam" id="PF02481"/>
    </source>
</evidence>
<evidence type="ECO:0000313" key="4">
    <source>
        <dbReference type="Proteomes" id="UP000823900"/>
    </source>
</evidence>
<sequence length="367" mass="40536">MSEKEYLYWMTGVEGIGAVTIKKMKEYAKTLEQAFFIEKKEWEEAGILAGKILERFQKEKKDLKQRAEEYHRLKEKGIDFISLWDKEYPEKLKEIYDSPAGLFVKGKLPENDRPALAVVGARHCTSYGRMAAKEFSAALAAEGIQIISGLAYGIDGESHRGAQKAGGKTFAVLGCGVDICYPREHYCLYQEIAEKGGLISEYLPSSPPLARNFPMRNRIISGLADAVLVVEAAARSGSLITAELALDQGRDVFAVPGRISDPLSAGTNELIKSGAGCVTAPEDVLDHFHIISEKMLRLDEKNGKGLAKTEKMVYSCLDLQPKSLEEVVAASRLSVGECMTALYGLEKKGYVTRAFGQYYEKKLQVRG</sequence>
<organism evidence="3 4">
    <name type="scientific">Candidatus Lachnoclostridium stercoravium</name>
    <dbReference type="NCBI Taxonomy" id="2838633"/>
    <lineage>
        <taxon>Bacteria</taxon>
        <taxon>Bacillati</taxon>
        <taxon>Bacillota</taxon>
        <taxon>Clostridia</taxon>
        <taxon>Lachnospirales</taxon>
        <taxon>Lachnospiraceae</taxon>
    </lineage>
</organism>
<dbReference type="PANTHER" id="PTHR43022:SF1">
    <property type="entry name" value="PROTEIN SMF"/>
    <property type="match status" value="1"/>
</dbReference>
<dbReference type="PANTHER" id="PTHR43022">
    <property type="entry name" value="PROTEIN SMF"/>
    <property type="match status" value="1"/>
</dbReference>
<dbReference type="InterPro" id="IPR003488">
    <property type="entry name" value="DprA"/>
</dbReference>
<dbReference type="SUPFAM" id="SSF102405">
    <property type="entry name" value="MCP/YpsA-like"/>
    <property type="match status" value="1"/>
</dbReference>
<gene>
    <name evidence="3" type="primary">dprA</name>
    <name evidence="3" type="ORF">IAA07_01745</name>
</gene>
<proteinExistence type="inferred from homology"/>
<dbReference type="NCBIfam" id="TIGR00732">
    <property type="entry name" value="dprA"/>
    <property type="match status" value="1"/>
</dbReference>
<dbReference type="EMBL" id="DWZA01000017">
    <property type="protein sequence ID" value="HJA70287.1"/>
    <property type="molecule type" value="Genomic_DNA"/>
</dbReference>
<reference evidence="3" key="2">
    <citation type="submission" date="2021-04" db="EMBL/GenBank/DDBJ databases">
        <authorList>
            <person name="Gilroy R."/>
        </authorList>
    </citation>
    <scope>NUCLEOTIDE SEQUENCE</scope>
    <source>
        <strain evidence="3">CHK178-16964</strain>
    </source>
</reference>
<dbReference type="Pfam" id="PF02481">
    <property type="entry name" value="DNA_processg_A"/>
    <property type="match status" value="1"/>
</dbReference>
<feature type="domain" description="Smf/DprA SLOG" evidence="2">
    <location>
        <begin position="80"/>
        <end position="288"/>
    </location>
</feature>
<reference evidence="3" key="1">
    <citation type="journal article" date="2021" name="PeerJ">
        <title>Extensive microbial diversity within the chicken gut microbiome revealed by metagenomics and culture.</title>
        <authorList>
            <person name="Gilroy R."/>
            <person name="Ravi A."/>
            <person name="Getino M."/>
            <person name="Pursley I."/>
            <person name="Horton D.L."/>
            <person name="Alikhan N.F."/>
            <person name="Baker D."/>
            <person name="Gharbi K."/>
            <person name="Hall N."/>
            <person name="Watson M."/>
            <person name="Adriaenssens E.M."/>
            <person name="Foster-Nyarko E."/>
            <person name="Jarju S."/>
            <person name="Secka A."/>
            <person name="Antonio M."/>
            <person name="Oren A."/>
            <person name="Chaudhuri R.R."/>
            <person name="La Ragione R."/>
            <person name="Hildebrand F."/>
            <person name="Pallen M.J."/>
        </authorList>
    </citation>
    <scope>NUCLEOTIDE SEQUENCE</scope>
    <source>
        <strain evidence="3">CHK178-16964</strain>
    </source>
</reference>
<dbReference type="Proteomes" id="UP000823900">
    <property type="component" value="Unassembled WGS sequence"/>
</dbReference>
<dbReference type="AlphaFoldDB" id="A0A9D2HG81"/>
<dbReference type="InterPro" id="IPR036388">
    <property type="entry name" value="WH-like_DNA-bd_sf"/>
</dbReference>
<evidence type="ECO:0000313" key="3">
    <source>
        <dbReference type="EMBL" id="HJA70287.1"/>
    </source>
</evidence>